<proteinExistence type="predicted"/>
<accession>A0A915YE81</accession>
<organism evidence="1 2">
    <name type="scientific">Aureispira anguillae</name>
    <dbReference type="NCBI Taxonomy" id="2864201"/>
    <lineage>
        <taxon>Bacteria</taxon>
        <taxon>Pseudomonadati</taxon>
        <taxon>Bacteroidota</taxon>
        <taxon>Saprospiria</taxon>
        <taxon>Saprospirales</taxon>
        <taxon>Saprospiraceae</taxon>
        <taxon>Aureispira</taxon>
    </lineage>
</organism>
<reference evidence="1" key="1">
    <citation type="submission" date="2022-09" db="EMBL/GenBank/DDBJ databases">
        <title>Aureispira anguillicida sp. nov., isolated from Leptocephalus of Japanese eel Anguilla japonica.</title>
        <authorList>
            <person name="Yuasa K."/>
            <person name="Mekata T."/>
            <person name="Ikunari K."/>
        </authorList>
    </citation>
    <scope>NUCLEOTIDE SEQUENCE</scope>
    <source>
        <strain evidence="1">EL160426</strain>
    </source>
</reference>
<dbReference type="EMBL" id="AP026867">
    <property type="protein sequence ID" value="BDS11434.1"/>
    <property type="molecule type" value="Genomic_DNA"/>
</dbReference>
<protein>
    <submittedName>
        <fullName evidence="1">DUF2490 domain-containing protein</fullName>
    </submittedName>
</protein>
<dbReference type="RefSeq" id="WP_264792615.1">
    <property type="nucleotide sequence ID" value="NZ_AP026867.1"/>
</dbReference>
<evidence type="ECO:0000313" key="1">
    <source>
        <dbReference type="EMBL" id="BDS11434.1"/>
    </source>
</evidence>
<gene>
    <name evidence="1" type="ORF">AsAng_0021480</name>
</gene>
<keyword evidence="2" id="KW-1185">Reference proteome</keyword>
<name>A0A915YE81_9BACT</name>
<sequence length="231" mass="27502">MKKTSRLSLFVLLFFSVFIKVKAQQIIAKQDFGVWVGVALKKELPSNFEISLEQQLRTCLNTTRIDNYWAELGLTYTINKNFRLNSNARYIHDVNKWKAAENSLRYNLDIEFRAKVKKKFQLFYRLRYQQKFINLLQRQRTPIAQRRSAVRNKIRGSFQYKKVHKFYFSTELFVTSEVFREAYLDKLRFCIGDKIKTNVGSFNCAVGYEVNVQVNDPFSFFFLKIVYSIKL</sequence>
<dbReference type="KEGG" id="aup:AsAng_0021480"/>
<evidence type="ECO:0000313" key="2">
    <source>
        <dbReference type="Proteomes" id="UP001060919"/>
    </source>
</evidence>
<dbReference type="InterPro" id="IPR019619">
    <property type="entry name" value="DUF2490"/>
</dbReference>
<dbReference type="Pfam" id="PF10677">
    <property type="entry name" value="DUF2490"/>
    <property type="match status" value="1"/>
</dbReference>
<dbReference type="AlphaFoldDB" id="A0A915YE81"/>
<dbReference type="Proteomes" id="UP001060919">
    <property type="component" value="Chromosome"/>
</dbReference>